<dbReference type="Proteomes" id="UP001054945">
    <property type="component" value="Unassembled WGS sequence"/>
</dbReference>
<protein>
    <submittedName>
        <fullName evidence="1">Uncharacterized protein</fullName>
    </submittedName>
</protein>
<reference evidence="1 2" key="1">
    <citation type="submission" date="2021-06" db="EMBL/GenBank/DDBJ databases">
        <title>Caerostris extrusa draft genome.</title>
        <authorList>
            <person name="Kono N."/>
            <person name="Arakawa K."/>
        </authorList>
    </citation>
    <scope>NUCLEOTIDE SEQUENCE [LARGE SCALE GENOMIC DNA]</scope>
</reference>
<proteinExistence type="predicted"/>
<comment type="caution">
    <text evidence="1">The sequence shown here is derived from an EMBL/GenBank/DDBJ whole genome shotgun (WGS) entry which is preliminary data.</text>
</comment>
<gene>
    <name evidence="1" type="ORF">CEXT_382321</name>
</gene>
<accession>A0AAV4XWL6</accession>
<dbReference type="EMBL" id="BPLR01001008">
    <property type="protein sequence ID" value="GIY99129.1"/>
    <property type="molecule type" value="Genomic_DNA"/>
</dbReference>
<evidence type="ECO:0000313" key="2">
    <source>
        <dbReference type="Proteomes" id="UP001054945"/>
    </source>
</evidence>
<evidence type="ECO:0000313" key="1">
    <source>
        <dbReference type="EMBL" id="GIY99129.1"/>
    </source>
</evidence>
<dbReference type="AlphaFoldDB" id="A0AAV4XWL6"/>
<sequence length="88" mass="9941">MERGWRIGEMIIKRFFVMFPVTGGEFTFMISLDANIKSDNDGVVVRGEFRERLYSMRKVKVIGESEVNSGSRVMAKTSRSRGCNDVGA</sequence>
<organism evidence="1 2">
    <name type="scientific">Caerostris extrusa</name>
    <name type="common">Bark spider</name>
    <name type="synonym">Caerostris bankana</name>
    <dbReference type="NCBI Taxonomy" id="172846"/>
    <lineage>
        <taxon>Eukaryota</taxon>
        <taxon>Metazoa</taxon>
        <taxon>Ecdysozoa</taxon>
        <taxon>Arthropoda</taxon>
        <taxon>Chelicerata</taxon>
        <taxon>Arachnida</taxon>
        <taxon>Araneae</taxon>
        <taxon>Araneomorphae</taxon>
        <taxon>Entelegynae</taxon>
        <taxon>Araneoidea</taxon>
        <taxon>Araneidae</taxon>
        <taxon>Caerostris</taxon>
    </lineage>
</organism>
<keyword evidence="2" id="KW-1185">Reference proteome</keyword>
<name>A0AAV4XWL6_CAEEX</name>